<dbReference type="Gene3D" id="1.25.40.10">
    <property type="entry name" value="Tetratricopeptide repeat domain"/>
    <property type="match status" value="1"/>
</dbReference>
<dbReference type="InterPro" id="IPR001810">
    <property type="entry name" value="F-box_dom"/>
</dbReference>
<evidence type="ECO:0000259" key="4">
    <source>
        <dbReference type="Pfam" id="PF00646"/>
    </source>
</evidence>
<evidence type="ECO:0000256" key="1">
    <source>
        <dbReference type="ARBA" id="ARBA00022737"/>
    </source>
</evidence>
<keyword evidence="6" id="KW-1185">Reference proteome</keyword>
<dbReference type="SMART" id="SM00028">
    <property type="entry name" value="TPR"/>
    <property type="match status" value="3"/>
</dbReference>
<dbReference type="EMBL" id="JAAOZQ010000048">
    <property type="protein sequence ID" value="KAF7522951.1"/>
    <property type="molecule type" value="Genomic_DNA"/>
</dbReference>
<keyword evidence="2 3" id="KW-0802">TPR repeat</keyword>
<name>A0A9P5L2I8_PENCR</name>
<dbReference type="PANTHER" id="PTHR22904">
    <property type="entry name" value="TPR REPEAT CONTAINING PROTEIN"/>
    <property type="match status" value="1"/>
</dbReference>
<reference evidence="5" key="1">
    <citation type="submission" date="2020-02" db="EMBL/GenBank/DDBJ databases">
        <authorList>
            <person name="Lichtner F.J."/>
        </authorList>
    </citation>
    <scope>NUCLEOTIDE SEQUENCE</scope>
    <source>
        <strain evidence="5">G10</strain>
    </source>
</reference>
<dbReference type="InterPro" id="IPR019734">
    <property type="entry name" value="TPR_rpt"/>
</dbReference>
<protein>
    <recommendedName>
        <fullName evidence="4">F-box domain-containing protein</fullName>
    </recommendedName>
</protein>
<proteinExistence type="predicted"/>
<accession>A0A9P5L2I8</accession>
<dbReference type="AlphaFoldDB" id="A0A9P5L2I8"/>
<dbReference type="Proteomes" id="UP000701341">
    <property type="component" value="Unassembled WGS sequence"/>
</dbReference>
<dbReference type="GO" id="GO:0051879">
    <property type="term" value="F:Hsp90 protein binding"/>
    <property type="evidence" value="ECO:0007669"/>
    <property type="project" value="TreeGrafter"/>
</dbReference>
<organism evidence="5 6">
    <name type="scientific">Penicillium crustosum</name>
    <name type="common">Blue mold fungus</name>
    <dbReference type="NCBI Taxonomy" id="36656"/>
    <lineage>
        <taxon>Eukaryota</taxon>
        <taxon>Fungi</taxon>
        <taxon>Dikarya</taxon>
        <taxon>Ascomycota</taxon>
        <taxon>Pezizomycotina</taxon>
        <taxon>Eurotiomycetes</taxon>
        <taxon>Eurotiomycetidae</taxon>
        <taxon>Eurotiales</taxon>
        <taxon>Aspergillaceae</taxon>
        <taxon>Penicillium</taxon>
    </lineage>
</organism>
<dbReference type="OrthoDB" id="629492at2759"/>
<evidence type="ECO:0000313" key="5">
    <source>
        <dbReference type="EMBL" id="KAF7522951.1"/>
    </source>
</evidence>
<evidence type="ECO:0000256" key="3">
    <source>
        <dbReference type="PROSITE-ProRule" id="PRU00339"/>
    </source>
</evidence>
<dbReference type="PROSITE" id="PS50005">
    <property type="entry name" value="TPR"/>
    <property type="match status" value="1"/>
</dbReference>
<dbReference type="SUPFAM" id="SSF81383">
    <property type="entry name" value="F-box domain"/>
    <property type="match status" value="1"/>
</dbReference>
<dbReference type="SUPFAM" id="SSF52047">
    <property type="entry name" value="RNI-like"/>
    <property type="match status" value="1"/>
</dbReference>
<evidence type="ECO:0000313" key="6">
    <source>
        <dbReference type="Proteomes" id="UP000701341"/>
    </source>
</evidence>
<evidence type="ECO:0000256" key="2">
    <source>
        <dbReference type="ARBA" id="ARBA00022803"/>
    </source>
</evidence>
<dbReference type="Gene3D" id="3.80.10.10">
    <property type="entry name" value="Ribonuclease Inhibitor"/>
    <property type="match status" value="1"/>
</dbReference>
<dbReference type="InterPro" id="IPR032675">
    <property type="entry name" value="LRR_dom_sf"/>
</dbReference>
<keyword evidence="1" id="KW-0677">Repeat</keyword>
<dbReference type="InterPro" id="IPR036047">
    <property type="entry name" value="F-box-like_dom_sf"/>
</dbReference>
<sequence>MASRPDMRVVRGVTSKKKTDIEQAATLQRAGQNAYKVGDLQGAIESFTQALVANNEDAGILDNRAATYCKLKQYSQARADARAMVKLAPNDDRVIIRLFASFSIVGSSLTLKKGYLRLAKVLCLDGNFNKARDIYEYALQKLPTDHPGRGLLEQLLKKLQDKLAGGNRRDPFTILPLELAELTLQQFSFRQVVAIMRVCKGWNRFLGGLTSLWMQVDLTGARSRVPWTSIRNYIHRSRAQLTNATITNLVPSTTPKVLDMLSRCPQLEHLELMVRYDYPKEFYLKTKDFRRLKSLVCGADISLSHACVGSILSTLSQLEKAVFLRVWDNPIRGPPPTSTWPEHLPNMKSLTIGSSQENPHGLIFQEVIPGLGSSVYPNLEELGLVWDPARSQSFRFHPVQENEYLPPLRILDLRGATIHSGFYQNLPTCLETLRFFSGSIGPAHLGGNTLLEGQNKLPNLKTLIFNDTPWVNHSTLVIFLLHSEAPLRTLHVNLCHNMNSAVLIDILNLLDEFNPELKELTELGVACMAGMDDLFAKRLSEMLPNLRILDLSQTRITGCTIRMFADARNDELAVEKLDALIIKGCDDVSRDAIDYGRQMGLKIVT</sequence>
<feature type="domain" description="F-box" evidence="4">
    <location>
        <begin position="174"/>
        <end position="205"/>
    </location>
</feature>
<dbReference type="SUPFAM" id="SSF48452">
    <property type="entry name" value="TPR-like"/>
    <property type="match status" value="1"/>
</dbReference>
<dbReference type="Pfam" id="PF00646">
    <property type="entry name" value="F-box"/>
    <property type="match status" value="1"/>
</dbReference>
<gene>
    <name evidence="5" type="ORF">PCG10_006905</name>
</gene>
<dbReference type="InterPro" id="IPR011990">
    <property type="entry name" value="TPR-like_helical_dom_sf"/>
</dbReference>
<comment type="caution">
    <text evidence="5">The sequence shown here is derived from an EMBL/GenBank/DDBJ whole genome shotgun (WGS) entry which is preliminary data.</text>
</comment>
<dbReference type="Gene3D" id="1.20.1280.50">
    <property type="match status" value="1"/>
</dbReference>
<feature type="repeat" description="TPR" evidence="3">
    <location>
        <begin position="24"/>
        <end position="57"/>
    </location>
</feature>
<dbReference type="PANTHER" id="PTHR22904:SF523">
    <property type="entry name" value="STRESS-INDUCED-PHOSPHOPROTEIN 1"/>
    <property type="match status" value="1"/>
</dbReference>